<organism evidence="3 4">
    <name type="scientific">Litorihabitans aurantiacus</name>
    <dbReference type="NCBI Taxonomy" id="1930061"/>
    <lineage>
        <taxon>Bacteria</taxon>
        <taxon>Bacillati</taxon>
        <taxon>Actinomycetota</taxon>
        <taxon>Actinomycetes</taxon>
        <taxon>Micrococcales</taxon>
        <taxon>Beutenbergiaceae</taxon>
        <taxon>Litorihabitans</taxon>
    </lineage>
</organism>
<reference evidence="3" key="1">
    <citation type="journal article" date="2014" name="Int. J. Syst. Evol. Microbiol.">
        <title>Complete genome sequence of Corynebacterium casei LMG S-19264T (=DSM 44701T), isolated from a smear-ripened cheese.</title>
        <authorList>
            <consortium name="US DOE Joint Genome Institute (JGI-PGF)"/>
            <person name="Walter F."/>
            <person name="Albersmeier A."/>
            <person name="Kalinowski J."/>
            <person name="Ruckert C."/>
        </authorList>
    </citation>
    <scope>NUCLEOTIDE SEQUENCE</scope>
    <source>
        <strain evidence="3">NBRC 112290</strain>
    </source>
</reference>
<dbReference type="PROSITE" id="PS51462">
    <property type="entry name" value="NUDIX"/>
    <property type="match status" value="1"/>
</dbReference>
<feature type="domain" description="Nudix hydrolase" evidence="2">
    <location>
        <begin position="71"/>
        <end position="203"/>
    </location>
</feature>
<dbReference type="Pfam" id="PF00293">
    <property type="entry name" value="NUDIX"/>
    <property type="match status" value="1"/>
</dbReference>
<dbReference type="AlphaFoldDB" id="A0AA37UQT0"/>
<dbReference type="InterPro" id="IPR000086">
    <property type="entry name" value="NUDIX_hydrolase_dom"/>
</dbReference>
<dbReference type="EMBL" id="BSUM01000001">
    <property type="protein sequence ID" value="GMA30833.1"/>
    <property type="molecule type" value="Genomic_DNA"/>
</dbReference>
<dbReference type="PANTHER" id="PTHR43736">
    <property type="entry name" value="ADP-RIBOSE PYROPHOSPHATASE"/>
    <property type="match status" value="1"/>
</dbReference>
<dbReference type="SUPFAM" id="SSF55811">
    <property type="entry name" value="Nudix"/>
    <property type="match status" value="1"/>
</dbReference>
<protein>
    <submittedName>
        <fullName evidence="3">NUDIX hydrolase</fullName>
    </submittedName>
</protein>
<name>A0AA37UQT0_9MICO</name>
<dbReference type="Proteomes" id="UP001157161">
    <property type="component" value="Unassembled WGS sequence"/>
</dbReference>
<keyword evidence="3" id="KW-0378">Hydrolase</keyword>
<sequence length="212" mass="22852">MPENPRADRDALAVDLPPAATVTSPADRCAAVVRDLRAMHPADDAQRALREEYVALVLDRGGDALRKGGGPEHLTASTFVLSEDLSHVLLTLHRKAGAWLQVGGHVEDADATLAAAARREAEEESGFPDVVLASEVPVDVDRHTLGERFSCRAHWDVGFVALAPRGSAIVVSDESDDVAWWPVDDLPPDAQPDLRRRLPRAVAAVVASRREV</sequence>
<evidence type="ECO:0000259" key="2">
    <source>
        <dbReference type="PROSITE" id="PS51462"/>
    </source>
</evidence>
<keyword evidence="4" id="KW-1185">Reference proteome</keyword>
<accession>A0AA37UQT0</accession>
<dbReference type="GO" id="GO:0016787">
    <property type="term" value="F:hydrolase activity"/>
    <property type="evidence" value="ECO:0007669"/>
    <property type="project" value="UniProtKB-KW"/>
</dbReference>
<comment type="caution">
    <text evidence="3">The sequence shown here is derived from an EMBL/GenBank/DDBJ whole genome shotgun (WGS) entry which is preliminary data.</text>
</comment>
<dbReference type="RefSeq" id="WP_284249585.1">
    <property type="nucleotide sequence ID" value="NZ_BSUM01000001.1"/>
</dbReference>
<proteinExistence type="inferred from homology"/>
<evidence type="ECO:0000313" key="3">
    <source>
        <dbReference type="EMBL" id="GMA30833.1"/>
    </source>
</evidence>
<dbReference type="PANTHER" id="PTHR43736:SF1">
    <property type="entry name" value="DIHYDRONEOPTERIN TRIPHOSPHATE DIPHOSPHATASE"/>
    <property type="match status" value="1"/>
</dbReference>
<dbReference type="Gene3D" id="3.90.79.10">
    <property type="entry name" value="Nucleoside Triphosphate Pyrophosphohydrolase"/>
    <property type="match status" value="1"/>
</dbReference>
<comment type="similarity">
    <text evidence="1">Belongs to the Nudix hydrolase family.</text>
</comment>
<reference evidence="3" key="2">
    <citation type="submission" date="2023-02" db="EMBL/GenBank/DDBJ databases">
        <authorList>
            <person name="Sun Q."/>
            <person name="Mori K."/>
        </authorList>
    </citation>
    <scope>NUCLEOTIDE SEQUENCE</scope>
    <source>
        <strain evidence="3">NBRC 112290</strain>
    </source>
</reference>
<evidence type="ECO:0000313" key="4">
    <source>
        <dbReference type="Proteomes" id="UP001157161"/>
    </source>
</evidence>
<evidence type="ECO:0000256" key="1">
    <source>
        <dbReference type="ARBA" id="ARBA00005582"/>
    </source>
</evidence>
<dbReference type="InterPro" id="IPR015797">
    <property type="entry name" value="NUDIX_hydrolase-like_dom_sf"/>
</dbReference>
<gene>
    <name evidence="3" type="ORF">GCM10025875_08250</name>
</gene>